<reference evidence="2 3" key="1">
    <citation type="journal article" date="2021" name="BMC Genomics">
        <title>Datura genome reveals duplications of psychoactive alkaloid biosynthetic genes and high mutation rate following tissue culture.</title>
        <authorList>
            <person name="Rajewski A."/>
            <person name="Carter-House D."/>
            <person name="Stajich J."/>
            <person name="Litt A."/>
        </authorList>
    </citation>
    <scope>NUCLEOTIDE SEQUENCE [LARGE SCALE GENOMIC DNA]</scope>
    <source>
        <strain evidence="2">AR-01</strain>
    </source>
</reference>
<feature type="region of interest" description="Disordered" evidence="1">
    <location>
        <begin position="139"/>
        <end position="160"/>
    </location>
</feature>
<dbReference type="EMBL" id="JACEIK010000310">
    <property type="protein sequence ID" value="MCD7454645.1"/>
    <property type="molecule type" value="Genomic_DNA"/>
</dbReference>
<gene>
    <name evidence="2" type="ORF">HAX54_025538</name>
</gene>
<dbReference type="Proteomes" id="UP000823775">
    <property type="component" value="Unassembled WGS sequence"/>
</dbReference>
<evidence type="ECO:0000313" key="3">
    <source>
        <dbReference type="Proteomes" id="UP000823775"/>
    </source>
</evidence>
<evidence type="ECO:0000313" key="2">
    <source>
        <dbReference type="EMBL" id="MCD7454645.1"/>
    </source>
</evidence>
<keyword evidence="3" id="KW-1185">Reference proteome</keyword>
<evidence type="ECO:0000256" key="1">
    <source>
        <dbReference type="SAM" id="MobiDB-lite"/>
    </source>
</evidence>
<feature type="region of interest" description="Disordered" evidence="1">
    <location>
        <begin position="62"/>
        <end position="87"/>
    </location>
</feature>
<organism evidence="2 3">
    <name type="scientific">Datura stramonium</name>
    <name type="common">Jimsonweed</name>
    <name type="synonym">Common thornapple</name>
    <dbReference type="NCBI Taxonomy" id="4076"/>
    <lineage>
        <taxon>Eukaryota</taxon>
        <taxon>Viridiplantae</taxon>
        <taxon>Streptophyta</taxon>
        <taxon>Embryophyta</taxon>
        <taxon>Tracheophyta</taxon>
        <taxon>Spermatophyta</taxon>
        <taxon>Magnoliopsida</taxon>
        <taxon>eudicotyledons</taxon>
        <taxon>Gunneridae</taxon>
        <taxon>Pentapetalae</taxon>
        <taxon>asterids</taxon>
        <taxon>lamiids</taxon>
        <taxon>Solanales</taxon>
        <taxon>Solanaceae</taxon>
        <taxon>Solanoideae</taxon>
        <taxon>Datureae</taxon>
        <taxon>Datura</taxon>
    </lineage>
</organism>
<accession>A0ABS8S6A6</accession>
<name>A0ABS8S6A6_DATST</name>
<comment type="caution">
    <text evidence="2">The sequence shown here is derived from an EMBL/GenBank/DDBJ whole genome shotgun (WGS) entry which is preliminary data.</text>
</comment>
<sequence>MTRRYANWWSTGRVNLTVQNKIILKCLKRDAIHAPSEVHHSQPQDRNKSSFVVKLKAIQSSSKPLTSKGAPTRTEKGTKHPSSILKSSITPSMVLGNTCKRKDPPTLFENDNGQISTEVLYKDETPIPFSVDEVVDGNGATSSTEDNETFFVGDPSSTMPLPELTEQLGSEGTSTDMFNGIFDEDAATSSSYLEISSPPCHPTSLRKNTLAHIDEQRAQLSKGQEKIIGFKSEIRAFEENRPLSEDEVKKFSKLKEAVAMSRQQILGVKPFP</sequence>
<protein>
    <submittedName>
        <fullName evidence="2">Uncharacterized protein</fullName>
    </submittedName>
</protein>
<proteinExistence type="predicted"/>